<dbReference type="RefSeq" id="WP_328710546.1">
    <property type="nucleotide sequence ID" value="NZ_CP108085.1"/>
</dbReference>
<organism evidence="2 3">
    <name type="scientific">Microbispora hainanensis</name>
    <dbReference type="NCBI Taxonomy" id="568844"/>
    <lineage>
        <taxon>Bacteria</taxon>
        <taxon>Bacillati</taxon>
        <taxon>Actinomycetota</taxon>
        <taxon>Actinomycetes</taxon>
        <taxon>Streptosporangiales</taxon>
        <taxon>Streptosporangiaceae</taxon>
        <taxon>Microbispora</taxon>
    </lineage>
</organism>
<protein>
    <submittedName>
        <fullName evidence="2">DUF5682 family protein</fullName>
    </submittedName>
</protein>
<accession>A0ABZ1SYN6</accession>
<dbReference type="Pfam" id="PF18934">
    <property type="entry name" value="DUF5682"/>
    <property type="match status" value="1"/>
</dbReference>
<dbReference type="InterPro" id="IPR050458">
    <property type="entry name" value="LolB"/>
</dbReference>
<reference evidence="2" key="1">
    <citation type="submission" date="2022-10" db="EMBL/GenBank/DDBJ databases">
        <title>The complete genomes of actinobacterial strains from the NBC collection.</title>
        <authorList>
            <person name="Joergensen T.S."/>
            <person name="Alvarez Arevalo M."/>
            <person name="Sterndorff E.B."/>
            <person name="Faurdal D."/>
            <person name="Vuksanovic O."/>
            <person name="Mourched A.-S."/>
            <person name="Charusanti P."/>
            <person name="Shaw S."/>
            <person name="Blin K."/>
            <person name="Weber T."/>
        </authorList>
    </citation>
    <scope>NUCLEOTIDE SEQUENCE</scope>
    <source>
        <strain evidence="2">NBC_00254</strain>
    </source>
</reference>
<name>A0ABZ1SYN6_9ACTN</name>
<dbReference type="PANTHER" id="PTHR30634">
    <property type="entry name" value="OUTER MEMBRANE LOLAB LIPOPROTEIN INSERTION APPARATUS"/>
    <property type="match status" value="1"/>
</dbReference>
<dbReference type="Proteomes" id="UP001432011">
    <property type="component" value="Chromosome"/>
</dbReference>
<keyword evidence="3" id="KW-1185">Reference proteome</keyword>
<evidence type="ECO:0000313" key="3">
    <source>
        <dbReference type="Proteomes" id="UP001432011"/>
    </source>
</evidence>
<dbReference type="InterPro" id="IPR043737">
    <property type="entry name" value="DUF5682"/>
</dbReference>
<gene>
    <name evidence="2" type="ORF">OG913_14635</name>
</gene>
<sequence>MPAEIAAGAFPGPDGDRRGGRGGSRRGDDHDDRGHSGGGSRPEDPAQEVPVPGVSVPGVSVPGVPVPGVPVPGVSVLGVRHHGPGSARAVRDELNRIRPDLVLVEGPPEADALVALAADPGMRPPVALLAYVPGEPSRAAFWPFAEFSPEWQAIAYAVRAGVEVRFCDLPAAHSLALDADPVRRDPIGELARAAGYDDPERWWEDLVEHRGEAGTLDVVAEAMRAAREGHVAEGVEARREAYMRRTLRKATREGFTRIAVVCGAWHLPALTLPTPAPSASASPAPGVPGGHARETGRTAGPGPGTPDGPGGLPSAAEDERLLRGLPKVRVEVTWVPWTHGRLAAGAGYGAGVGAPGWYEHLFTAPDHPVERWLARAAAILREEGLPVSSAHVIEAVRLAEGLAALRGRPLAGLSEVTDAVRAVLCGGDELPVELVRRRMVVGERLGRVPDATPMVPLRRDLRDEQRRLRMKPEVMAGEHDLDLRRPLDLGRSRLLHRLALLGVPWGTPRRARSKGTFKESWSLEWRPELDVALIEAAVWGITVEAAATARVRDLANGAGLPELAALVERCLLAHLPDALTYVLGRIEDRAALDGEVRHLMGALPALVRARRYGDVRGTEGLAGVTESMLARICAGLSPALTGLDEDAAREMAALMDGVHTAAGLMGGGRWLATLAGIARRDDLPGLLDGRIVRILFDAEALEDDVAARMARAMSSGDLPARSAAWMEGFLSGGGLLLVHDPRLLAVVDAWLTGLSPEAFVDVLPLLRRTFGAFPAPERRMIGRRVRSGAASGGEEEAGYDDGPAAAAVRTVREILGHAGRA</sequence>
<evidence type="ECO:0000256" key="1">
    <source>
        <dbReference type="SAM" id="MobiDB-lite"/>
    </source>
</evidence>
<evidence type="ECO:0000313" key="2">
    <source>
        <dbReference type="EMBL" id="WUP78175.1"/>
    </source>
</evidence>
<dbReference type="PANTHER" id="PTHR30634:SF14">
    <property type="match status" value="1"/>
</dbReference>
<feature type="region of interest" description="Disordered" evidence="1">
    <location>
        <begin position="1"/>
        <end position="57"/>
    </location>
</feature>
<feature type="region of interest" description="Disordered" evidence="1">
    <location>
        <begin position="276"/>
        <end position="316"/>
    </location>
</feature>
<feature type="compositionally biased region" description="Gly residues" evidence="1">
    <location>
        <begin position="299"/>
        <end position="311"/>
    </location>
</feature>
<proteinExistence type="predicted"/>
<feature type="compositionally biased region" description="Basic and acidic residues" evidence="1">
    <location>
        <begin position="14"/>
        <end position="35"/>
    </location>
</feature>
<dbReference type="EMBL" id="CP108085">
    <property type="protein sequence ID" value="WUP78175.1"/>
    <property type="molecule type" value="Genomic_DNA"/>
</dbReference>